<dbReference type="PANTHER" id="PTHR38457">
    <property type="entry name" value="REGULATOR ABRB-RELATED"/>
    <property type="match status" value="1"/>
</dbReference>
<dbReference type="GO" id="GO:0004497">
    <property type="term" value="F:monooxygenase activity"/>
    <property type="evidence" value="ECO:0007669"/>
    <property type="project" value="UniProtKB-KW"/>
</dbReference>
<feature type="transmembrane region" description="Helical" evidence="1">
    <location>
        <begin position="203"/>
        <end position="220"/>
    </location>
</feature>
<feature type="transmembrane region" description="Helical" evidence="1">
    <location>
        <begin position="109"/>
        <end position="128"/>
    </location>
</feature>
<keyword evidence="3" id="KW-1185">Reference proteome</keyword>
<accession>L0NDN3</accession>
<feature type="transmembrane region" description="Helical" evidence="1">
    <location>
        <begin position="282"/>
        <end position="306"/>
    </location>
</feature>
<protein>
    <submittedName>
        <fullName evidence="2">Putative ammonia monooxygenase</fullName>
    </submittedName>
</protein>
<evidence type="ECO:0000313" key="2">
    <source>
        <dbReference type="EMBL" id="CCF18427.1"/>
    </source>
</evidence>
<dbReference type="EMBL" id="FO082820">
    <property type="protein sequence ID" value="CCF18427.1"/>
    <property type="molecule type" value="Genomic_DNA"/>
</dbReference>
<dbReference type="PANTHER" id="PTHR38457:SF1">
    <property type="entry name" value="REGULATOR ABRB-RELATED"/>
    <property type="match status" value="1"/>
</dbReference>
<dbReference type="GO" id="GO:0010468">
    <property type="term" value="P:regulation of gene expression"/>
    <property type="evidence" value="ECO:0007669"/>
    <property type="project" value="InterPro"/>
</dbReference>
<feature type="transmembrane region" description="Helical" evidence="1">
    <location>
        <begin position="55"/>
        <end position="75"/>
    </location>
</feature>
<keyword evidence="2" id="KW-0503">Monooxygenase</keyword>
<dbReference type="Proteomes" id="UP000010792">
    <property type="component" value="Chromosome"/>
</dbReference>
<keyword evidence="2" id="KW-0560">Oxidoreductase</keyword>
<dbReference type="KEGG" id="rht:NT26_0703"/>
<sequence length="374" mass="39383">MDDKPRSAPPAKLGKPSDAARRFRQPHWWLTLALTYAIAAVSGFAAKAVNMPLPFMLGPFFVMAALSIFGFRSVLFPMGRELGQVAIGVAVGMRFTPAVLAAMTGLLPAMALGTLYVIVFTLVAAFIFKPLAKVDDVTAFFATAAGGVADMATVAKDYGGAPGSVAVVHAMRVSGVVAIVPFLVVLFGQPGNAPDATVVESDWLLVLVSLALGYLMARLLKPTPLPNPWLVGPIFMGIIIGVLGLYSVKIPSPLIGIAQIMLGTWLGCQFKRDLLAALPRVTFSALVISLFMIGCAALGAVVLTLATGLPYPTSFLSLAPAAVTEMVVTAQVMHLEAEVVTAFHVLRIAVVSSTVLIVFKFYLRLRGGSIGSRV</sequence>
<gene>
    <name evidence="2" type="ORF">NT26_0703</name>
</gene>
<dbReference type="RefSeq" id="WP_172974119.1">
    <property type="nucleotide sequence ID" value="NZ_FO082820.1"/>
</dbReference>
<organism evidence="2 3">
    <name type="scientific">Pseudorhizobium banfieldiae</name>
    <dbReference type="NCBI Taxonomy" id="1125847"/>
    <lineage>
        <taxon>Bacteria</taxon>
        <taxon>Pseudomonadati</taxon>
        <taxon>Pseudomonadota</taxon>
        <taxon>Alphaproteobacteria</taxon>
        <taxon>Hyphomicrobiales</taxon>
        <taxon>Rhizobiaceae</taxon>
        <taxon>Rhizobium/Agrobacterium group</taxon>
        <taxon>Pseudorhizobium</taxon>
    </lineage>
</organism>
<feature type="transmembrane region" description="Helical" evidence="1">
    <location>
        <begin position="173"/>
        <end position="191"/>
    </location>
</feature>
<dbReference type="NCBIfam" id="TIGR03082">
    <property type="entry name" value="Gneg_AbrB_dup"/>
    <property type="match status" value="2"/>
</dbReference>
<keyword evidence="1" id="KW-0812">Transmembrane</keyword>
<dbReference type="InterPro" id="IPR017516">
    <property type="entry name" value="AbrB_dup"/>
</dbReference>
<proteinExistence type="predicted"/>
<evidence type="ECO:0000256" key="1">
    <source>
        <dbReference type="SAM" id="Phobius"/>
    </source>
</evidence>
<dbReference type="GO" id="GO:0016020">
    <property type="term" value="C:membrane"/>
    <property type="evidence" value="ECO:0007669"/>
    <property type="project" value="InterPro"/>
</dbReference>
<dbReference type="Pfam" id="PF05145">
    <property type="entry name" value="AbrB"/>
    <property type="match status" value="1"/>
</dbReference>
<feature type="transmembrane region" description="Helical" evidence="1">
    <location>
        <begin position="28"/>
        <end position="49"/>
    </location>
</feature>
<dbReference type="STRING" id="1125847.NT26_0703"/>
<dbReference type="AlphaFoldDB" id="L0NDN3"/>
<reference evidence="2 3" key="1">
    <citation type="journal article" date="2013" name="Genome Biol. Evol.">
        <title>Life in an arsenic-containing gold mine: genome and physiology of the autotrophic arsenite-oxidizing bacterium rhizobium sp. NT-26.</title>
        <authorList>
            <person name="Andres J."/>
            <person name="Arsene-Ploetze F."/>
            <person name="Barbe V."/>
            <person name="Brochier-Armanet C."/>
            <person name="Cleiss-Arnold J."/>
            <person name="Coppee J.Y."/>
            <person name="Dillies M.A."/>
            <person name="Geist"/>
            <person name="L"/>
            <person name="Joublin A."/>
            <person name="Koechler S."/>
            <person name="Lassalle F."/>
            <person name="Marchal M."/>
            <person name="Medigue C."/>
            <person name="Muller D."/>
            <person name="Nesme X."/>
            <person name="Plewniak F."/>
            <person name="Proux C."/>
            <person name="Ramirez-Bahena M.H."/>
            <person name="Schenowitz C."/>
            <person name="Sismeiro O."/>
            <person name="Vallenet D."/>
            <person name="Santini J.M."/>
            <person name="Bertin P.N."/>
        </authorList>
    </citation>
    <scope>NUCLEOTIDE SEQUENCE [LARGE SCALE GENOMIC DNA]</scope>
    <source>
        <strain evidence="2 3">NT-26</strain>
    </source>
</reference>
<feature type="transmembrane region" description="Helical" evidence="1">
    <location>
        <begin position="254"/>
        <end position="270"/>
    </location>
</feature>
<dbReference type="InterPro" id="IPR007820">
    <property type="entry name" value="AbrB_fam"/>
</dbReference>
<keyword evidence="1" id="KW-1133">Transmembrane helix</keyword>
<dbReference type="PIRSF" id="PIRSF038991">
    <property type="entry name" value="Protein_AbrB"/>
    <property type="match status" value="1"/>
</dbReference>
<feature type="transmembrane region" description="Helical" evidence="1">
    <location>
        <begin position="342"/>
        <end position="363"/>
    </location>
</feature>
<evidence type="ECO:0000313" key="3">
    <source>
        <dbReference type="Proteomes" id="UP000010792"/>
    </source>
</evidence>
<feature type="transmembrane region" description="Helical" evidence="1">
    <location>
        <begin position="229"/>
        <end position="248"/>
    </location>
</feature>
<keyword evidence="1" id="KW-0472">Membrane</keyword>
<name>L0NDN3_9HYPH</name>